<proteinExistence type="inferred from homology"/>
<keyword evidence="9 13" id="KW-0798">TonB box</keyword>
<keyword evidence="11 12" id="KW-0998">Cell outer membrane</keyword>
<keyword evidence="17" id="KW-1185">Reference proteome</keyword>
<feature type="domain" description="TonB-dependent receptor plug" evidence="15">
    <location>
        <begin position="156"/>
        <end position="269"/>
    </location>
</feature>
<keyword evidence="7" id="KW-0408">Iron</keyword>
<dbReference type="Pfam" id="PF13715">
    <property type="entry name" value="CarbopepD_reg_2"/>
    <property type="match status" value="1"/>
</dbReference>
<dbReference type="PANTHER" id="PTHR32552:SF89">
    <property type="entry name" value="CATECHOLATE SIDEROPHORE RECEPTOR FIU"/>
    <property type="match status" value="1"/>
</dbReference>
<evidence type="ECO:0000256" key="3">
    <source>
        <dbReference type="ARBA" id="ARBA00022452"/>
    </source>
</evidence>
<keyword evidence="2 12" id="KW-0813">Transport</keyword>
<dbReference type="InterPro" id="IPR036942">
    <property type="entry name" value="Beta-barrel_TonB_sf"/>
</dbReference>
<evidence type="ECO:0000313" key="16">
    <source>
        <dbReference type="EMBL" id="SNS73093.1"/>
    </source>
</evidence>
<dbReference type="Gene3D" id="2.40.170.20">
    <property type="entry name" value="TonB-dependent receptor, beta-barrel domain"/>
    <property type="match status" value="1"/>
</dbReference>
<keyword evidence="10 12" id="KW-0472">Membrane</keyword>
<keyword evidence="4" id="KW-0410">Iron transport</keyword>
<dbReference type="InterPro" id="IPR037066">
    <property type="entry name" value="Plug_dom_sf"/>
</dbReference>
<evidence type="ECO:0000256" key="2">
    <source>
        <dbReference type="ARBA" id="ARBA00022448"/>
    </source>
</evidence>
<evidence type="ECO:0000313" key="17">
    <source>
        <dbReference type="Proteomes" id="UP000198393"/>
    </source>
</evidence>
<dbReference type="PANTHER" id="PTHR32552">
    <property type="entry name" value="FERRICHROME IRON RECEPTOR-RELATED"/>
    <property type="match status" value="1"/>
</dbReference>
<keyword evidence="8" id="KW-0406">Ion transport</keyword>
<dbReference type="EMBL" id="FZPD01000002">
    <property type="protein sequence ID" value="SNS73093.1"/>
    <property type="molecule type" value="Genomic_DNA"/>
</dbReference>
<dbReference type="InterPro" id="IPR000531">
    <property type="entry name" value="Beta-barrel_TonB"/>
</dbReference>
<dbReference type="Pfam" id="PF07715">
    <property type="entry name" value="Plug"/>
    <property type="match status" value="1"/>
</dbReference>
<evidence type="ECO:0000256" key="13">
    <source>
        <dbReference type="RuleBase" id="RU003357"/>
    </source>
</evidence>
<dbReference type="GO" id="GO:0009279">
    <property type="term" value="C:cell outer membrane"/>
    <property type="evidence" value="ECO:0007669"/>
    <property type="project" value="UniProtKB-SubCell"/>
</dbReference>
<dbReference type="Gene3D" id="2.60.40.1120">
    <property type="entry name" value="Carboxypeptidase-like, regulatory domain"/>
    <property type="match status" value="1"/>
</dbReference>
<reference evidence="16 17" key="1">
    <citation type="submission" date="2017-06" db="EMBL/GenBank/DDBJ databases">
        <authorList>
            <person name="Kim H.J."/>
            <person name="Triplett B.A."/>
        </authorList>
    </citation>
    <scope>NUCLEOTIDE SEQUENCE [LARGE SCALE GENOMIC DNA]</scope>
    <source>
        <strain evidence="16 17">DSM 19307</strain>
    </source>
</reference>
<evidence type="ECO:0000256" key="5">
    <source>
        <dbReference type="ARBA" id="ARBA00022692"/>
    </source>
</evidence>
<evidence type="ECO:0000256" key="7">
    <source>
        <dbReference type="ARBA" id="ARBA00023004"/>
    </source>
</evidence>
<evidence type="ECO:0000259" key="15">
    <source>
        <dbReference type="Pfam" id="PF07715"/>
    </source>
</evidence>
<dbReference type="SUPFAM" id="SSF56935">
    <property type="entry name" value="Porins"/>
    <property type="match status" value="1"/>
</dbReference>
<keyword evidence="16" id="KW-0675">Receptor</keyword>
<keyword evidence="5 12" id="KW-0812">Transmembrane</keyword>
<dbReference type="InterPro" id="IPR008969">
    <property type="entry name" value="CarboxyPept-like_regulatory"/>
</dbReference>
<evidence type="ECO:0000256" key="10">
    <source>
        <dbReference type="ARBA" id="ARBA00023136"/>
    </source>
</evidence>
<dbReference type="Gene3D" id="2.170.130.10">
    <property type="entry name" value="TonB-dependent receptor, plug domain"/>
    <property type="match status" value="1"/>
</dbReference>
<dbReference type="InterPro" id="IPR012910">
    <property type="entry name" value="Plug_dom"/>
</dbReference>
<evidence type="ECO:0000256" key="11">
    <source>
        <dbReference type="ARBA" id="ARBA00023237"/>
    </source>
</evidence>
<keyword evidence="6" id="KW-0732">Signal</keyword>
<keyword evidence="3 12" id="KW-1134">Transmembrane beta strand</keyword>
<evidence type="ECO:0000256" key="8">
    <source>
        <dbReference type="ARBA" id="ARBA00023065"/>
    </source>
</evidence>
<dbReference type="SUPFAM" id="SSF49464">
    <property type="entry name" value="Carboxypeptidase regulatory domain-like"/>
    <property type="match status" value="1"/>
</dbReference>
<comment type="similarity">
    <text evidence="12 13">Belongs to the TonB-dependent receptor family.</text>
</comment>
<dbReference type="AlphaFoldDB" id="A0A239GX56"/>
<evidence type="ECO:0000259" key="14">
    <source>
        <dbReference type="Pfam" id="PF00593"/>
    </source>
</evidence>
<dbReference type="InterPro" id="IPR039426">
    <property type="entry name" value="TonB-dep_rcpt-like"/>
</dbReference>
<accession>A0A239GX56</accession>
<protein>
    <submittedName>
        <fullName evidence="16">Outer membrane receptor proteins, mostly Fe transport</fullName>
    </submittedName>
</protein>
<evidence type="ECO:0000256" key="12">
    <source>
        <dbReference type="PROSITE-ProRule" id="PRU01360"/>
    </source>
</evidence>
<name>A0A239GX56_EKHLU</name>
<organism evidence="16 17">
    <name type="scientific">Ekhidna lutea</name>
    <dbReference type="NCBI Taxonomy" id="447679"/>
    <lineage>
        <taxon>Bacteria</taxon>
        <taxon>Pseudomonadati</taxon>
        <taxon>Bacteroidota</taxon>
        <taxon>Cytophagia</taxon>
        <taxon>Cytophagales</taxon>
        <taxon>Reichenbachiellaceae</taxon>
        <taxon>Ekhidna</taxon>
    </lineage>
</organism>
<sequence length="920" mass="99480">MNTSIVAKYYKDNMRYSKIRERNKMTMKTILITNPSHTFLRLIGMIVVFLGCIASTFAQTQISGTITDETGEAIPGVTVVIQGTSQGSVTGIDGTYAFSTSLSGDYVLSISFVGYKTILQPVTLGSGDVSQDFQLELDMIGLDEVVVTGVVNPKSKLESSVSVTTLNPKTIVQSAPRTTAEIFRTIPGIKAEASAGDGNTNITVRGVPISAGGSRYLQLQEDGLPVLLYGDIAFSTQDQYVRADQTIARIEAIRGGSAATTTSNGPAGIINFISKNGSVEGGSVGTSFGVNYNSIRTDFEYGSPIGNNTSFHIGGFFRQGEGPRNANHTVNQGGQIKANLTKYFDKGLARVYYKMLNDRTAAYMPMPIQVSGTNSDPTWESVPGFDAVSNGLQTPFFQQNFGLGPDGNARNVDISDGLHTNTHTVGAYLEFDLPNDWTISSNSRMAFNSGRFVAPFTAQVGTTASIVEPILIANGDTTAAGAVLPYTMNRVANGSTFSDTPNGLIQRIHLFDVELENFNNFMSDTQLKKSFGELGVTFGLFKSYQNIEMSWLWNTYLMEVGEDADLVNVNANGADVTDDGLVNYGVPLWGNCCTGKYNTNYDVTAPYLSASYEVSDDLNIDASVRYDKVRVAGLVTPSQQVANFDINGNGTIDAPERSVSRVDNANAKIVNYSYDYVSYSFGANYLLSSDNAVFGRVSQGYVGNGERATWHQGGPYLENGAPKNSLFQAEVGYKKRFNNGGLFVTGFYAKTEEEAGVEATTQRVLSNDYRSYGLEIESNFRFNALDFRSAITYVDAEIVDNDGNTNIGNTPRRQPALQYNLLPSYNFSGGHAIGLSLIGQTKAYAQDNNDLIMPGYMIVNAYVAAQLSQGLVFSLNANNLTNTIGITESEEGSITENATNYIRARSIAGRSIMASLNLTF</sequence>
<evidence type="ECO:0000256" key="9">
    <source>
        <dbReference type="ARBA" id="ARBA00023077"/>
    </source>
</evidence>
<dbReference type="GO" id="GO:0015344">
    <property type="term" value="F:siderophore uptake transmembrane transporter activity"/>
    <property type="evidence" value="ECO:0007669"/>
    <property type="project" value="TreeGrafter"/>
</dbReference>
<evidence type="ECO:0000256" key="6">
    <source>
        <dbReference type="ARBA" id="ARBA00022729"/>
    </source>
</evidence>
<evidence type="ECO:0000256" key="4">
    <source>
        <dbReference type="ARBA" id="ARBA00022496"/>
    </source>
</evidence>
<gene>
    <name evidence="16" type="ORF">SAMN05421640_1024</name>
</gene>
<evidence type="ECO:0000256" key="1">
    <source>
        <dbReference type="ARBA" id="ARBA00004571"/>
    </source>
</evidence>
<dbReference type="Pfam" id="PF00593">
    <property type="entry name" value="TonB_dep_Rec_b-barrel"/>
    <property type="match status" value="1"/>
</dbReference>
<comment type="subcellular location">
    <subcellularLocation>
        <location evidence="1 12">Cell outer membrane</location>
        <topology evidence="1 12">Multi-pass membrane protein</topology>
    </subcellularLocation>
</comment>
<dbReference type="Proteomes" id="UP000198393">
    <property type="component" value="Unassembled WGS sequence"/>
</dbReference>
<feature type="domain" description="TonB-dependent receptor-like beta-barrel" evidence="14">
    <location>
        <begin position="393"/>
        <end position="880"/>
    </location>
</feature>
<dbReference type="PROSITE" id="PS52016">
    <property type="entry name" value="TONB_DEPENDENT_REC_3"/>
    <property type="match status" value="1"/>
</dbReference>